<dbReference type="Proteomes" id="UP000024635">
    <property type="component" value="Unassembled WGS sequence"/>
</dbReference>
<dbReference type="EMBL" id="JARK01000507">
    <property type="protein sequence ID" value="EYC36348.1"/>
    <property type="molecule type" value="Genomic_DNA"/>
</dbReference>
<sequence length="82" mass="9456">MYLKPMRTLSERELHPKNEPQVPSTLPGLGSDLHSIGKIWWCGLYLPSHRLSQLNEYAISFHTYKKSVIVPTSLIATYISWE</sequence>
<feature type="compositionally biased region" description="Basic and acidic residues" evidence="1">
    <location>
        <begin position="9"/>
        <end position="18"/>
    </location>
</feature>
<evidence type="ECO:0000313" key="2">
    <source>
        <dbReference type="EMBL" id="EYC36348.1"/>
    </source>
</evidence>
<name>A0A016WBG0_9BILA</name>
<keyword evidence="3" id="KW-1185">Reference proteome</keyword>
<evidence type="ECO:0000313" key="3">
    <source>
        <dbReference type="Proteomes" id="UP000024635"/>
    </source>
</evidence>
<protein>
    <submittedName>
        <fullName evidence="2">Uncharacterized protein</fullName>
    </submittedName>
</protein>
<feature type="region of interest" description="Disordered" evidence="1">
    <location>
        <begin position="1"/>
        <end position="26"/>
    </location>
</feature>
<reference evidence="3" key="1">
    <citation type="journal article" date="2015" name="Nat. Genet.">
        <title>The genome and transcriptome of the zoonotic hookworm Ancylostoma ceylanicum identify infection-specific gene families.</title>
        <authorList>
            <person name="Schwarz E.M."/>
            <person name="Hu Y."/>
            <person name="Antoshechkin I."/>
            <person name="Miller M.M."/>
            <person name="Sternberg P.W."/>
            <person name="Aroian R.V."/>
        </authorList>
    </citation>
    <scope>NUCLEOTIDE SEQUENCE</scope>
    <source>
        <strain evidence="3">HY135</strain>
    </source>
</reference>
<organism evidence="2 3">
    <name type="scientific">Ancylostoma ceylanicum</name>
    <dbReference type="NCBI Taxonomy" id="53326"/>
    <lineage>
        <taxon>Eukaryota</taxon>
        <taxon>Metazoa</taxon>
        <taxon>Ecdysozoa</taxon>
        <taxon>Nematoda</taxon>
        <taxon>Chromadorea</taxon>
        <taxon>Rhabditida</taxon>
        <taxon>Rhabditina</taxon>
        <taxon>Rhabditomorpha</taxon>
        <taxon>Strongyloidea</taxon>
        <taxon>Ancylostomatidae</taxon>
        <taxon>Ancylostomatinae</taxon>
        <taxon>Ancylostoma</taxon>
    </lineage>
</organism>
<gene>
    <name evidence="2" type="primary">Acey_s0907.g2982</name>
    <name evidence="2" type="ORF">Y032_0907g2982</name>
</gene>
<proteinExistence type="predicted"/>
<comment type="caution">
    <text evidence="2">The sequence shown here is derived from an EMBL/GenBank/DDBJ whole genome shotgun (WGS) entry which is preliminary data.</text>
</comment>
<evidence type="ECO:0000256" key="1">
    <source>
        <dbReference type="SAM" id="MobiDB-lite"/>
    </source>
</evidence>
<accession>A0A016WBG0</accession>
<dbReference type="AlphaFoldDB" id="A0A016WBG0"/>